<feature type="binding site" evidence="6">
    <location>
        <position position="212"/>
    </location>
    <ligand>
        <name>S-adenosyl-L-methionine</name>
        <dbReference type="ChEBI" id="CHEBI:59789"/>
    </ligand>
</feature>
<sequence>MYTAYRIECAPELTEILIAHLADAGFDSFLEETYGVLAYALSNDHARWVKVIEELKAEYTFNYSHEAVEERNWNEVWESGFAPIRVGDRLLIRASFHPADPLVSHELVIDPRMAFGTGHHATTYMMCELLMDYYARGGVGESVLDYGCGTGVLAILAKRLGARRVDAVDIEPAAVENTIDNAAANDVQLDEIVEGTLADVPERQPYDLVLANINRNVLLDTGEALKLRLRSGATAFLSGILEQDEDRILQHFSSLGFTLQRREGREGWRALEFKRE</sequence>
<evidence type="ECO:0000256" key="5">
    <source>
        <dbReference type="ARBA" id="ARBA00022691"/>
    </source>
</evidence>
<dbReference type="PANTHER" id="PTHR43648:SF1">
    <property type="entry name" value="ELECTRON TRANSFER FLAVOPROTEIN BETA SUBUNIT LYSINE METHYLTRANSFERASE"/>
    <property type="match status" value="1"/>
</dbReference>
<comment type="catalytic activity">
    <reaction evidence="6">
        <text>L-lysyl-[protein] + 3 S-adenosyl-L-methionine = N(6),N(6),N(6)-trimethyl-L-lysyl-[protein] + 3 S-adenosyl-L-homocysteine + 3 H(+)</text>
        <dbReference type="Rhea" id="RHEA:54192"/>
        <dbReference type="Rhea" id="RHEA-COMP:9752"/>
        <dbReference type="Rhea" id="RHEA-COMP:13826"/>
        <dbReference type="ChEBI" id="CHEBI:15378"/>
        <dbReference type="ChEBI" id="CHEBI:29969"/>
        <dbReference type="ChEBI" id="CHEBI:57856"/>
        <dbReference type="ChEBI" id="CHEBI:59789"/>
        <dbReference type="ChEBI" id="CHEBI:61961"/>
    </reaction>
</comment>
<gene>
    <name evidence="6" type="primary">prmA</name>
    <name evidence="7" type="ORF">E4021_02240</name>
</gene>
<proteinExistence type="inferred from homology"/>
<dbReference type="GO" id="GO:0005737">
    <property type="term" value="C:cytoplasm"/>
    <property type="evidence" value="ECO:0007669"/>
    <property type="project" value="UniProtKB-SubCell"/>
</dbReference>
<reference evidence="7 8" key="1">
    <citation type="submission" date="2019-04" db="EMBL/GenBank/DDBJ databases">
        <title>Lewinella litorea sp. nov., isolated from a marine sand.</title>
        <authorList>
            <person name="Yoon J.-H."/>
        </authorList>
    </citation>
    <scope>NUCLEOTIDE SEQUENCE [LARGE SCALE GENOMIC DNA]</scope>
    <source>
        <strain evidence="7 8">HSMS-39</strain>
    </source>
</reference>
<protein>
    <recommendedName>
        <fullName evidence="6">Ribosomal protein L11 methyltransferase</fullName>
        <shortName evidence="6">L11 Mtase</shortName>
        <ecNumber evidence="6">2.1.1.-</ecNumber>
    </recommendedName>
</protein>
<evidence type="ECO:0000256" key="1">
    <source>
        <dbReference type="ARBA" id="ARBA00009741"/>
    </source>
</evidence>
<dbReference type="Proteomes" id="UP000308528">
    <property type="component" value="Unassembled WGS sequence"/>
</dbReference>
<feature type="binding site" evidence="6">
    <location>
        <position position="123"/>
    </location>
    <ligand>
        <name>S-adenosyl-L-methionine</name>
        <dbReference type="ChEBI" id="CHEBI:59789"/>
    </ligand>
</feature>
<comment type="function">
    <text evidence="6">Methylates ribosomal protein L11.</text>
</comment>
<keyword evidence="7" id="KW-0687">Ribonucleoprotein</keyword>
<dbReference type="InterPro" id="IPR029063">
    <property type="entry name" value="SAM-dependent_MTases_sf"/>
</dbReference>
<dbReference type="Gene3D" id="3.40.50.150">
    <property type="entry name" value="Vaccinia Virus protein VP39"/>
    <property type="match status" value="1"/>
</dbReference>
<accession>A0A4S4NYT8</accession>
<dbReference type="InterPro" id="IPR004498">
    <property type="entry name" value="Ribosomal_PrmA_MeTrfase"/>
</dbReference>
<keyword evidence="3 6" id="KW-0489">Methyltransferase</keyword>
<dbReference type="SUPFAM" id="SSF53335">
    <property type="entry name" value="S-adenosyl-L-methionine-dependent methyltransferases"/>
    <property type="match status" value="1"/>
</dbReference>
<keyword evidence="4 6" id="KW-0808">Transferase</keyword>
<feature type="binding site" evidence="6">
    <location>
        <position position="147"/>
    </location>
    <ligand>
        <name>S-adenosyl-L-methionine</name>
        <dbReference type="ChEBI" id="CHEBI:59789"/>
    </ligand>
</feature>
<evidence type="ECO:0000256" key="3">
    <source>
        <dbReference type="ARBA" id="ARBA00022603"/>
    </source>
</evidence>
<evidence type="ECO:0000313" key="7">
    <source>
        <dbReference type="EMBL" id="THH41440.1"/>
    </source>
</evidence>
<dbReference type="PIRSF" id="PIRSF000401">
    <property type="entry name" value="RPL11_MTase"/>
    <property type="match status" value="1"/>
</dbReference>
<comment type="similarity">
    <text evidence="1 6">Belongs to the methyltransferase superfamily. PrmA family.</text>
</comment>
<keyword evidence="7" id="KW-0689">Ribosomal protein</keyword>
<dbReference type="PANTHER" id="PTHR43648">
    <property type="entry name" value="ELECTRON TRANSFER FLAVOPROTEIN BETA SUBUNIT LYSINE METHYLTRANSFERASE"/>
    <property type="match status" value="1"/>
</dbReference>
<comment type="caution">
    <text evidence="7">The sequence shown here is derived from an EMBL/GenBank/DDBJ whole genome shotgun (WGS) entry which is preliminary data.</text>
</comment>
<comment type="subcellular location">
    <subcellularLocation>
        <location evidence="6">Cytoplasm</location>
    </subcellularLocation>
</comment>
<evidence type="ECO:0000256" key="6">
    <source>
        <dbReference type="HAMAP-Rule" id="MF_00735"/>
    </source>
</evidence>
<evidence type="ECO:0000313" key="8">
    <source>
        <dbReference type="Proteomes" id="UP000308528"/>
    </source>
</evidence>
<dbReference type="AlphaFoldDB" id="A0A4S4NYT8"/>
<dbReference type="EC" id="2.1.1.-" evidence="6"/>
<dbReference type="RefSeq" id="WP_136456269.1">
    <property type="nucleotide sequence ID" value="NZ_SRSF01000001.1"/>
</dbReference>
<dbReference type="NCBIfam" id="NF001785">
    <property type="entry name" value="PRK00517.2-2"/>
    <property type="match status" value="1"/>
</dbReference>
<keyword evidence="2 6" id="KW-0963">Cytoplasm</keyword>
<feature type="binding site" evidence="6">
    <location>
        <position position="169"/>
    </location>
    <ligand>
        <name>S-adenosyl-L-methionine</name>
        <dbReference type="ChEBI" id="CHEBI:59789"/>
    </ligand>
</feature>
<dbReference type="GO" id="GO:0005840">
    <property type="term" value="C:ribosome"/>
    <property type="evidence" value="ECO:0007669"/>
    <property type="project" value="UniProtKB-KW"/>
</dbReference>
<keyword evidence="5 6" id="KW-0949">S-adenosyl-L-methionine</keyword>
<dbReference type="Pfam" id="PF06325">
    <property type="entry name" value="PrmA"/>
    <property type="match status" value="1"/>
</dbReference>
<dbReference type="InterPro" id="IPR050078">
    <property type="entry name" value="Ribosomal_L11_MeTrfase_PrmA"/>
</dbReference>
<name>A0A4S4NYT8_9BACT</name>
<keyword evidence="8" id="KW-1185">Reference proteome</keyword>
<dbReference type="GO" id="GO:0032259">
    <property type="term" value="P:methylation"/>
    <property type="evidence" value="ECO:0007669"/>
    <property type="project" value="UniProtKB-KW"/>
</dbReference>
<dbReference type="GO" id="GO:0016279">
    <property type="term" value="F:protein-lysine N-methyltransferase activity"/>
    <property type="evidence" value="ECO:0007669"/>
    <property type="project" value="RHEA"/>
</dbReference>
<dbReference type="OrthoDB" id="9785995at2"/>
<organism evidence="7 8">
    <name type="scientific">Neolewinella litorea</name>
    <dbReference type="NCBI Taxonomy" id="2562452"/>
    <lineage>
        <taxon>Bacteria</taxon>
        <taxon>Pseudomonadati</taxon>
        <taxon>Bacteroidota</taxon>
        <taxon>Saprospiria</taxon>
        <taxon>Saprospirales</taxon>
        <taxon>Lewinellaceae</taxon>
        <taxon>Neolewinella</taxon>
    </lineage>
</organism>
<dbReference type="CDD" id="cd02440">
    <property type="entry name" value="AdoMet_MTases"/>
    <property type="match status" value="1"/>
</dbReference>
<dbReference type="HAMAP" id="MF_00735">
    <property type="entry name" value="Methyltr_PrmA"/>
    <property type="match status" value="1"/>
</dbReference>
<evidence type="ECO:0000256" key="4">
    <source>
        <dbReference type="ARBA" id="ARBA00022679"/>
    </source>
</evidence>
<evidence type="ECO:0000256" key="2">
    <source>
        <dbReference type="ARBA" id="ARBA00022490"/>
    </source>
</evidence>
<dbReference type="EMBL" id="SRSF01000001">
    <property type="protein sequence ID" value="THH41440.1"/>
    <property type="molecule type" value="Genomic_DNA"/>
</dbReference>